<name>A0A426TYD3_9CHLR</name>
<evidence type="ECO:0000256" key="1">
    <source>
        <dbReference type="SAM" id="MobiDB-lite"/>
    </source>
</evidence>
<sequence>MRQRGGDDADDAAAPLHDGGQDEGFVPVPVGEMQQVIIRLQKVCRDIGSRHAREALRILLTYVDKDSSS</sequence>
<dbReference type="AlphaFoldDB" id="A0A426TYD3"/>
<dbReference type="Proteomes" id="UP000280307">
    <property type="component" value="Unassembled WGS sequence"/>
</dbReference>
<organism evidence="2 3">
    <name type="scientific">Candidatus Viridilinea halotolerans</name>
    <dbReference type="NCBI Taxonomy" id="2491704"/>
    <lineage>
        <taxon>Bacteria</taxon>
        <taxon>Bacillati</taxon>
        <taxon>Chloroflexota</taxon>
        <taxon>Chloroflexia</taxon>
        <taxon>Chloroflexales</taxon>
        <taxon>Chloroflexineae</taxon>
        <taxon>Oscillochloridaceae</taxon>
        <taxon>Candidatus Viridilinea</taxon>
    </lineage>
</organism>
<accession>A0A426TYD3</accession>
<evidence type="ECO:0000313" key="2">
    <source>
        <dbReference type="EMBL" id="RRR70948.1"/>
    </source>
</evidence>
<gene>
    <name evidence="2" type="ORF">EI684_12315</name>
</gene>
<proteinExistence type="predicted"/>
<protein>
    <submittedName>
        <fullName evidence="2">Uncharacterized protein</fullName>
    </submittedName>
</protein>
<reference evidence="2 3" key="1">
    <citation type="submission" date="2018-12" db="EMBL/GenBank/DDBJ databases">
        <title>Genome Sequence of Candidatus Viridilinea halotolerans isolated from saline sulfide-rich spring.</title>
        <authorList>
            <person name="Grouzdev D.S."/>
            <person name="Burganskaya E.I."/>
            <person name="Krutkina M.S."/>
            <person name="Sukhacheva M.V."/>
            <person name="Gorlenko V.M."/>
        </authorList>
    </citation>
    <scope>NUCLEOTIDE SEQUENCE [LARGE SCALE GENOMIC DNA]</scope>
    <source>
        <strain evidence="2">Chok-6</strain>
    </source>
</reference>
<evidence type="ECO:0000313" key="3">
    <source>
        <dbReference type="Proteomes" id="UP000280307"/>
    </source>
</evidence>
<comment type="caution">
    <text evidence="2">The sequence shown here is derived from an EMBL/GenBank/DDBJ whole genome shotgun (WGS) entry which is preliminary data.</text>
</comment>
<dbReference type="EMBL" id="RSAS01000482">
    <property type="protein sequence ID" value="RRR70948.1"/>
    <property type="molecule type" value="Genomic_DNA"/>
</dbReference>
<feature type="region of interest" description="Disordered" evidence="1">
    <location>
        <begin position="1"/>
        <end position="27"/>
    </location>
</feature>